<reference evidence="1" key="1">
    <citation type="journal article" date="2012" name="Nat. Biotechnol.">
        <title>Draft genome sequence of pigeonpea (Cajanus cajan), an orphan legume crop of resource-poor farmers.</title>
        <authorList>
            <person name="Varshney R.K."/>
            <person name="Chen W."/>
            <person name="Li Y."/>
            <person name="Bharti A.K."/>
            <person name="Saxena R.K."/>
            <person name="Schlueter J.A."/>
            <person name="Donoghue M.T."/>
            <person name="Azam S."/>
            <person name="Fan G."/>
            <person name="Whaley A.M."/>
            <person name="Farmer A.D."/>
            <person name="Sheridan J."/>
            <person name="Iwata A."/>
            <person name="Tuteja R."/>
            <person name="Penmetsa R.V."/>
            <person name="Wu W."/>
            <person name="Upadhyaya H.D."/>
            <person name="Yang S.P."/>
            <person name="Shah T."/>
            <person name="Saxena K.B."/>
            <person name="Michael T."/>
            <person name="McCombie W.R."/>
            <person name="Yang B."/>
            <person name="Zhang G."/>
            <person name="Yang H."/>
            <person name="Wang J."/>
            <person name="Spillane C."/>
            <person name="Cook D.R."/>
            <person name="May G.D."/>
            <person name="Xu X."/>
            <person name="Jackson S.A."/>
        </authorList>
    </citation>
    <scope>NUCLEOTIDE SEQUENCE [LARGE SCALE GENOMIC DNA]</scope>
</reference>
<accession>A0A151RS85</accession>
<dbReference type="Gramene" id="C.cajan_30480.t">
    <property type="protein sequence ID" value="C.cajan_30480.t.cds1"/>
    <property type="gene ID" value="C.cajan_30480"/>
</dbReference>
<dbReference type="AlphaFoldDB" id="A0A151RS85"/>
<organism evidence="1 2">
    <name type="scientific">Cajanus cajan</name>
    <name type="common">Pigeon pea</name>
    <name type="synonym">Cajanus indicus</name>
    <dbReference type="NCBI Taxonomy" id="3821"/>
    <lineage>
        <taxon>Eukaryota</taxon>
        <taxon>Viridiplantae</taxon>
        <taxon>Streptophyta</taxon>
        <taxon>Embryophyta</taxon>
        <taxon>Tracheophyta</taxon>
        <taxon>Spermatophyta</taxon>
        <taxon>Magnoliopsida</taxon>
        <taxon>eudicotyledons</taxon>
        <taxon>Gunneridae</taxon>
        <taxon>Pentapetalae</taxon>
        <taxon>rosids</taxon>
        <taxon>fabids</taxon>
        <taxon>Fabales</taxon>
        <taxon>Fabaceae</taxon>
        <taxon>Papilionoideae</taxon>
        <taxon>50 kb inversion clade</taxon>
        <taxon>NPAAA clade</taxon>
        <taxon>indigoferoid/millettioid clade</taxon>
        <taxon>Phaseoleae</taxon>
        <taxon>Cajanus</taxon>
    </lineage>
</organism>
<dbReference type="PANTHER" id="PTHR11439:SF470">
    <property type="entry name" value="CYSTEINE-RICH RLK (RECEPTOR-LIKE PROTEIN KINASE) 8"/>
    <property type="match status" value="1"/>
</dbReference>
<evidence type="ECO:0000313" key="2">
    <source>
        <dbReference type="Proteomes" id="UP000075243"/>
    </source>
</evidence>
<name>A0A151RS85_CAJCA</name>
<sequence>MLGYLMKLGISPISWKLKKQTTISRSFGLAKYHVMVHATSEVIWLRGLLKCLQINCNTPTVLHVDNQSTYHLVANPVIHIRTKCIEVDCHFIHKHIQGGSIATTYVLTIQNNKNLTFSPNV</sequence>
<protein>
    <submittedName>
        <fullName evidence="1">Copia protein</fullName>
    </submittedName>
</protein>
<dbReference type="EMBL" id="KQ483592">
    <property type="protein sequence ID" value="KYP45407.1"/>
    <property type="molecule type" value="Genomic_DNA"/>
</dbReference>
<keyword evidence="2" id="KW-1185">Reference proteome</keyword>
<evidence type="ECO:0000313" key="1">
    <source>
        <dbReference type="EMBL" id="KYP45407.1"/>
    </source>
</evidence>
<proteinExistence type="predicted"/>
<dbReference type="PANTHER" id="PTHR11439">
    <property type="entry name" value="GAG-POL-RELATED RETROTRANSPOSON"/>
    <property type="match status" value="1"/>
</dbReference>
<dbReference type="STRING" id="3821.A0A151RS85"/>
<dbReference type="Proteomes" id="UP000075243">
    <property type="component" value="Unassembled WGS sequence"/>
</dbReference>
<dbReference type="CDD" id="cd09272">
    <property type="entry name" value="RNase_HI_RT_Ty1"/>
    <property type="match status" value="1"/>
</dbReference>
<gene>
    <name evidence="1" type="ORF">KK1_033039</name>
</gene>